<reference evidence="2 3" key="1">
    <citation type="journal article" date="2018" name="Mol. Biol. Evol.">
        <title>Analysis of the draft genome of the red seaweed Gracilariopsis chorda provides insights into genome size evolution in Rhodophyta.</title>
        <authorList>
            <person name="Lee J."/>
            <person name="Yang E.C."/>
            <person name="Graf L."/>
            <person name="Yang J.H."/>
            <person name="Qiu H."/>
            <person name="Zel Zion U."/>
            <person name="Chan C.X."/>
            <person name="Stephens T.G."/>
            <person name="Weber A.P.M."/>
            <person name="Boo G.H."/>
            <person name="Boo S.M."/>
            <person name="Kim K.M."/>
            <person name="Shin Y."/>
            <person name="Jung M."/>
            <person name="Lee S.J."/>
            <person name="Yim H.S."/>
            <person name="Lee J.H."/>
            <person name="Bhattacharya D."/>
            <person name="Yoon H.S."/>
        </authorList>
    </citation>
    <scope>NUCLEOTIDE SEQUENCE [LARGE SCALE GENOMIC DNA]</scope>
    <source>
        <strain evidence="2 3">SKKU-2015</strain>
        <tissue evidence="2">Whole body</tissue>
    </source>
</reference>
<protein>
    <submittedName>
        <fullName evidence="2">Uncharacterized protein</fullName>
    </submittedName>
</protein>
<feature type="compositionally biased region" description="Basic residues" evidence="1">
    <location>
        <begin position="60"/>
        <end position="70"/>
    </location>
</feature>
<evidence type="ECO:0000313" key="3">
    <source>
        <dbReference type="Proteomes" id="UP000247409"/>
    </source>
</evidence>
<keyword evidence="3" id="KW-1185">Reference proteome</keyword>
<dbReference type="OrthoDB" id="10505474at2759"/>
<evidence type="ECO:0000256" key="1">
    <source>
        <dbReference type="SAM" id="MobiDB-lite"/>
    </source>
</evidence>
<evidence type="ECO:0000313" key="2">
    <source>
        <dbReference type="EMBL" id="PXF49189.1"/>
    </source>
</evidence>
<dbReference type="EMBL" id="NBIV01000007">
    <property type="protein sequence ID" value="PXF49189.1"/>
    <property type="molecule type" value="Genomic_DNA"/>
</dbReference>
<gene>
    <name evidence="2" type="ORF">BWQ96_00978</name>
</gene>
<comment type="caution">
    <text evidence="2">The sequence shown here is derived from an EMBL/GenBank/DDBJ whole genome shotgun (WGS) entry which is preliminary data.</text>
</comment>
<accession>A0A2V3J483</accession>
<proteinExistence type="predicted"/>
<feature type="region of interest" description="Disordered" evidence="1">
    <location>
        <begin position="38"/>
        <end position="134"/>
    </location>
</feature>
<feature type="compositionally biased region" description="Polar residues" evidence="1">
    <location>
        <begin position="77"/>
        <end position="87"/>
    </location>
</feature>
<name>A0A2V3J483_9FLOR</name>
<organism evidence="2 3">
    <name type="scientific">Gracilariopsis chorda</name>
    <dbReference type="NCBI Taxonomy" id="448386"/>
    <lineage>
        <taxon>Eukaryota</taxon>
        <taxon>Rhodophyta</taxon>
        <taxon>Florideophyceae</taxon>
        <taxon>Rhodymeniophycidae</taxon>
        <taxon>Gracilariales</taxon>
        <taxon>Gracilariaceae</taxon>
        <taxon>Gracilariopsis</taxon>
    </lineage>
</organism>
<dbReference type="Proteomes" id="UP000247409">
    <property type="component" value="Unassembled WGS sequence"/>
</dbReference>
<dbReference type="AlphaFoldDB" id="A0A2V3J483"/>
<sequence length="293" mass="31608">MVDLCVKERVQQLWKRKQESRVQGGACMAWRRRIVSALQSARTPSSTRSSSVPSAQGKGSSRRLRLRRPKRDPSPGNGLTRNRSSAHQRIADFAAAQKRTLSDHSQTSSKSLEPPPDRAVAPLAPPPASLCSDADHKQVSDGIVSFVVPPQWCSSHITDCFSLFCGPCVGYVRAVHANAAAEALLETARLQVISEVSAVSSPVFVAEREISVDYVTAAGFGRGYAKFEHGFDKGAVVFAVCGPFDFRDRLAGALDSLRHTARVVGVPRSGNVCSDLITSIPSSHPTESVCRVQ</sequence>
<feature type="compositionally biased region" description="Low complexity" evidence="1">
    <location>
        <begin position="40"/>
        <end position="59"/>
    </location>
</feature>